<evidence type="ECO:0000313" key="1">
    <source>
        <dbReference type="EMBL" id="KAJ8994122.1"/>
    </source>
</evidence>
<dbReference type="EMBL" id="JAJGCB010000003">
    <property type="protein sequence ID" value="KAJ8994122.1"/>
    <property type="molecule type" value="Genomic_DNA"/>
</dbReference>
<dbReference type="Proteomes" id="UP001161757">
    <property type="component" value="Unassembled WGS sequence"/>
</dbReference>
<gene>
    <name evidence="1" type="ORF">HRR80_002617</name>
</gene>
<proteinExistence type="predicted"/>
<name>A0AAN6F264_EXODE</name>
<dbReference type="AlphaFoldDB" id="A0AAN6F264"/>
<organism evidence="1 2">
    <name type="scientific">Exophiala dermatitidis</name>
    <name type="common">Black yeast-like fungus</name>
    <name type="synonym">Wangiella dermatitidis</name>
    <dbReference type="NCBI Taxonomy" id="5970"/>
    <lineage>
        <taxon>Eukaryota</taxon>
        <taxon>Fungi</taxon>
        <taxon>Dikarya</taxon>
        <taxon>Ascomycota</taxon>
        <taxon>Pezizomycotina</taxon>
        <taxon>Eurotiomycetes</taxon>
        <taxon>Chaetothyriomycetidae</taxon>
        <taxon>Chaetothyriales</taxon>
        <taxon>Herpotrichiellaceae</taxon>
        <taxon>Exophiala</taxon>
    </lineage>
</organism>
<accession>A0AAN6F264</accession>
<comment type="caution">
    <text evidence="1">The sequence shown here is derived from an EMBL/GenBank/DDBJ whole genome shotgun (WGS) entry which is preliminary data.</text>
</comment>
<evidence type="ECO:0000313" key="2">
    <source>
        <dbReference type="Proteomes" id="UP001161757"/>
    </source>
</evidence>
<sequence>MEEALHCQAELKSSPFYPAMPRHAMPRVKNRKRAVPCLGPSLRILAQSVSALSVLSSNTLSEIIITGSVDRDFTMYRTKDKETASPSLHEMQCQECGQPRKRANTGFMVQVRVVIATDTATPALQRL</sequence>
<reference evidence="1" key="1">
    <citation type="submission" date="2023-01" db="EMBL/GenBank/DDBJ databases">
        <title>Exophiala dermititidis isolated from Cystic Fibrosis Patient.</title>
        <authorList>
            <person name="Kurbessoian T."/>
            <person name="Crocker A."/>
            <person name="Murante D."/>
            <person name="Hogan D.A."/>
            <person name="Stajich J.E."/>
        </authorList>
    </citation>
    <scope>NUCLEOTIDE SEQUENCE</scope>
    <source>
        <strain evidence="1">Ex8</strain>
    </source>
</reference>
<protein>
    <submittedName>
        <fullName evidence="1">Uncharacterized protein</fullName>
    </submittedName>
</protein>